<dbReference type="SUPFAM" id="SSF56047">
    <property type="entry name" value="Ribosomal protein S8"/>
    <property type="match status" value="1"/>
</dbReference>
<comment type="similarity">
    <text evidence="1 4">Belongs to the universal ribosomal protein uS8 family.</text>
</comment>
<dbReference type="GO" id="GO:0005840">
    <property type="term" value="C:ribosome"/>
    <property type="evidence" value="ECO:0007669"/>
    <property type="project" value="UniProtKB-KW"/>
</dbReference>
<dbReference type="Pfam" id="PF00410">
    <property type="entry name" value="Ribosomal_S8"/>
    <property type="match status" value="1"/>
</dbReference>
<dbReference type="FunFam" id="3.30.1490.10:FF:000002">
    <property type="entry name" value="40S ribosomal protein S15a"/>
    <property type="match status" value="1"/>
</dbReference>
<dbReference type="NCBIfam" id="NF003115">
    <property type="entry name" value="PRK04034.1"/>
    <property type="match status" value="1"/>
</dbReference>
<dbReference type="EMBL" id="HBIE01019680">
    <property type="protein sequence ID" value="CAE0311120.1"/>
    <property type="molecule type" value="Transcribed_RNA"/>
</dbReference>
<dbReference type="Gene3D" id="3.30.1490.10">
    <property type="match status" value="1"/>
</dbReference>
<dbReference type="InterPro" id="IPR000630">
    <property type="entry name" value="Ribosomal_uS8"/>
</dbReference>
<evidence type="ECO:0000256" key="2">
    <source>
        <dbReference type="ARBA" id="ARBA00022980"/>
    </source>
</evidence>
<accession>A0A7S3I2T4</accession>
<evidence type="ECO:0000256" key="4">
    <source>
        <dbReference type="RuleBase" id="RU003660"/>
    </source>
</evidence>
<evidence type="ECO:0000256" key="1">
    <source>
        <dbReference type="ARBA" id="ARBA00006471"/>
    </source>
</evidence>
<evidence type="ECO:0008006" key="6">
    <source>
        <dbReference type="Google" id="ProtNLM"/>
    </source>
</evidence>
<sequence>MVKMSVMNDALKNMCNAEKAGKRQVILRPISKVLVKFLRVMQRHGYINEFEIIDDARNGKIIVNLNGRLNKCGVISPRFDLKLGKFEDFCNAVLPSRQFGVVVLTTNQGIMDHHEARSKHIGGKVLGFFY</sequence>
<gene>
    <name evidence="5" type="ORF">FEHR0123_LOCUS6038</name>
</gene>
<dbReference type="InterPro" id="IPR035987">
    <property type="entry name" value="Ribosomal_uS8_sf"/>
</dbReference>
<dbReference type="Gene3D" id="3.30.1370.30">
    <property type="match status" value="1"/>
</dbReference>
<name>A0A7S3I2T4_9SPIT</name>
<proteinExistence type="inferred from homology"/>
<organism evidence="5">
    <name type="scientific">Favella ehrenbergii</name>
    <dbReference type="NCBI Taxonomy" id="182087"/>
    <lineage>
        <taxon>Eukaryota</taxon>
        <taxon>Sar</taxon>
        <taxon>Alveolata</taxon>
        <taxon>Ciliophora</taxon>
        <taxon>Intramacronucleata</taxon>
        <taxon>Spirotrichea</taxon>
        <taxon>Choreotrichia</taxon>
        <taxon>Tintinnida</taxon>
        <taxon>Xystonellidae</taxon>
        <taxon>Favella</taxon>
    </lineage>
</organism>
<dbReference type="InterPro" id="IPR047863">
    <property type="entry name" value="Ribosomal_uS8_CS"/>
</dbReference>
<dbReference type="PROSITE" id="PS00053">
    <property type="entry name" value="RIBOSOMAL_S8"/>
    <property type="match status" value="1"/>
</dbReference>
<dbReference type="PANTHER" id="PTHR11758">
    <property type="entry name" value="40S RIBOSOMAL PROTEIN S15A"/>
    <property type="match status" value="1"/>
</dbReference>
<dbReference type="FunFam" id="3.30.1370.30:FF:000001">
    <property type="entry name" value="40S ribosomal protein S15a"/>
    <property type="match status" value="1"/>
</dbReference>
<dbReference type="AlphaFoldDB" id="A0A7S3I2T4"/>
<keyword evidence="3 4" id="KW-0687">Ribonucleoprotein</keyword>
<dbReference type="GO" id="GO:0003735">
    <property type="term" value="F:structural constituent of ribosome"/>
    <property type="evidence" value="ECO:0007669"/>
    <property type="project" value="InterPro"/>
</dbReference>
<protein>
    <recommendedName>
        <fullName evidence="6">40S ribosomal protein S15a</fullName>
    </recommendedName>
</protein>
<dbReference type="GO" id="GO:1990904">
    <property type="term" value="C:ribonucleoprotein complex"/>
    <property type="evidence" value="ECO:0007669"/>
    <property type="project" value="UniProtKB-KW"/>
</dbReference>
<reference evidence="5" key="1">
    <citation type="submission" date="2021-01" db="EMBL/GenBank/DDBJ databases">
        <authorList>
            <person name="Corre E."/>
            <person name="Pelletier E."/>
            <person name="Niang G."/>
            <person name="Scheremetjew M."/>
            <person name="Finn R."/>
            <person name="Kale V."/>
            <person name="Holt S."/>
            <person name="Cochrane G."/>
            <person name="Meng A."/>
            <person name="Brown T."/>
            <person name="Cohen L."/>
        </authorList>
    </citation>
    <scope>NUCLEOTIDE SEQUENCE</scope>
    <source>
        <strain evidence="5">Fehren 1</strain>
    </source>
</reference>
<dbReference type="GO" id="GO:0006412">
    <property type="term" value="P:translation"/>
    <property type="evidence" value="ECO:0007669"/>
    <property type="project" value="InterPro"/>
</dbReference>
<keyword evidence="2 4" id="KW-0689">Ribosomal protein</keyword>
<evidence type="ECO:0000313" key="5">
    <source>
        <dbReference type="EMBL" id="CAE0311120.1"/>
    </source>
</evidence>
<evidence type="ECO:0000256" key="3">
    <source>
        <dbReference type="ARBA" id="ARBA00023274"/>
    </source>
</evidence>